<dbReference type="InterPro" id="IPR036856">
    <property type="entry name" value="Ald_Oxase/Xan_DH_a/b_sf"/>
</dbReference>
<keyword evidence="6" id="KW-1185">Reference proteome</keyword>
<feature type="region of interest" description="Disordered" evidence="3">
    <location>
        <begin position="1"/>
        <end position="20"/>
    </location>
</feature>
<dbReference type="InterPro" id="IPR037165">
    <property type="entry name" value="AldOxase/xan_DH_Mopterin-bd_sf"/>
</dbReference>
<dbReference type="InterPro" id="IPR046867">
    <property type="entry name" value="AldOxase/xan_DH_MoCoBD2"/>
</dbReference>
<dbReference type="EMBL" id="FWFZ01000012">
    <property type="protein sequence ID" value="SLN56863.1"/>
    <property type="molecule type" value="Genomic_DNA"/>
</dbReference>
<accession>A0A1Y5T722</accession>
<organism evidence="5 6">
    <name type="scientific">Roseisalinus antarcticus</name>
    <dbReference type="NCBI Taxonomy" id="254357"/>
    <lineage>
        <taxon>Bacteria</taxon>
        <taxon>Pseudomonadati</taxon>
        <taxon>Pseudomonadota</taxon>
        <taxon>Alphaproteobacteria</taxon>
        <taxon>Rhodobacterales</taxon>
        <taxon>Roseobacteraceae</taxon>
        <taxon>Roseisalinus</taxon>
    </lineage>
</organism>
<keyword evidence="1" id="KW-0500">Molybdenum</keyword>
<evidence type="ECO:0000259" key="4">
    <source>
        <dbReference type="SMART" id="SM01008"/>
    </source>
</evidence>
<dbReference type="RefSeq" id="WP_085879416.1">
    <property type="nucleotide sequence ID" value="NZ_FWFZ01000012.1"/>
</dbReference>
<dbReference type="InterPro" id="IPR000674">
    <property type="entry name" value="Ald_Oxase/Xan_DH_a/b"/>
</dbReference>
<dbReference type="SUPFAM" id="SSF54665">
    <property type="entry name" value="CO dehydrogenase molybdoprotein N-domain-like"/>
    <property type="match status" value="1"/>
</dbReference>
<dbReference type="Pfam" id="PF02738">
    <property type="entry name" value="MoCoBD_1"/>
    <property type="match status" value="1"/>
</dbReference>
<dbReference type="Pfam" id="PF20256">
    <property type="entry name" value="MoCoBD_2"/>
    <property type="match status" value="1"/>
</dbReference>
<dbReference type="PANTHER" id="PTHR11908:SF132">
    <property type="entry name" value="ALDEHYDE OXIDASE 1-RELATED"/>
    <property type="match status" value="1"/>
</dbReference>
<dbReference type="PANTHER" id="PTHR11908">
    <property type="entry name" value="XANTHINE DEHYDROGENASE"/>
    <property type="match status" value="1"/>
</dbReference>
<dbReference type="Gene3D" id="3.30.365.10">
    <property type="entry name" value="Aldehyde oxidase/xanthine dehydrogenase, molybdopterin binding domain"/>
    <property type="match status" value="4"/>
</dbReference>
<dbReference type="SUPFAM" id="SSF56003">
    <property type="entry name" value="Molybdenum cofactor-binding domain"/>
    <property type="match status" value="1"/>
</dbReference>
<feature type="domain" description="Aldehyde oxidase/xanthine dehydrogenase a/b hammerhead" evidence="4">
    <location>
        <begin position="33"/>
        <end position="150"/>
    </location>
</feature>
<dbReference type="SMART" id="SM01008">
    <property type="entry name" value="Ald_Xan_dh_C"/>
    <property type="match status" value="1"/>
</dbReference>
<dbReference type="Gene3D" id="3.90.1170.50">
    <property type="entry name" value="Aldehyde oxidase/xanthine dehydrogenase, a/b hammerhead"/>
    <property type="match status" value="1"/>
</dbReference>
<name>A0A1Y5T722_9RHOB</name>
<dbReference type="Pfam" id="PF01315">
    <property type="entry name" value="Ald_Xan_dh_C"/>
    <property type="match status" value="1"/>
</dbReference>
<evidence type="ECO:0000256" key="3">
    <source>
        <dbReference type="SAM" id="MobiDB-lite"/>
    </source>
</evidence>
<proteinExistence type="predicted"/>
<dbReference type="InterPro" id="IPR016208">
    <property type="entry name" value="Ald_Oxase/xanthine_DH-like"/>
</dbReference>
<gene>
    <name evidence="5" type="primary">kdhC_1</name>
    <name evidence="5" type="ORF">ROA7023_02579</name>
</gene>
<evidence type="ECO:0000313" key="6">
    <source>
        <dbReference type="Proteomes" id="UP000193900"/>
    </source>
</evidence>
<evidence type="ECO:0000256" key="2">
    <source>
        <dbReference type="ARBA" id="ARBA00023002"/>
    </source>
</evidence>
<dbReference type="Proteomes" id="UP000193900">
    <property type="component" value="Unassembled WGS sequence"/>
</dbReference>
<reference evidence="5 6" key="1">
    <citation type="submission" date="2017-03" db="EMBL/GenBank/DDBJ databases">
        <authorList>
            <person name="Afonso C.L."/>
            <person name="Miller P.J."/>
            <person name="Scott M.A."/>
            <person name="Spackman E."/>
            <person name="Goraichik I."/>
            <person name="Dimitrov K.M."/>
            <person name="Suarez D.L."/>
            <person name="Swayne D.E."/>
        </authorList>
    </citation>
    <scope>NUCLEOTIDE SEQUENCE [LARGE SCALE GENOMIC DNA]</scope>
    <source>
        <strain evidence="5 6">CECT 7023</strain>
    </source>
</reference>
<sequence>MSKTDTAPPRPATGSYRSIGTPVTRLEDRPLLTGTAEFLDDIVLPDLLSCAFVRSSLAHARIDGIDCTAARQMPGVHAVLTLEDLAPVLRSDRMPLGASPVGGQTRSTPFVLANREVAYVGEPIAIVIADSRYLAEDAAAAVEVRTTTLPVVADARRALDEGAPLCRTELDDNRMSQFDVGYGDVDAAFAKAAHVFTDDLWIHRGCGHSLEGRGVVAECRPGQALCVWSSTQMPNDVFYMLAGMLRIEQDDLRVITPDVGGGFGPKYCFYPEEAAISAAALVLRRNLKWVEDRRETFVSSIQERDQYWSMQIAVDEDGTLRGLRGHMIHDQGAYAPKPVNLPYNSVTAVTGPYILPAYHMDVDVVHTNKVPVSSVRGAGYPQAAFVMERMLDLVATRLDIDRAELRTRNLIPADAMPYTKKLKARSGKDLVYDSGDYPAAQAEVLAAAGWHDFPERQRAALAEGRYIGIGLANALKGTGRGPFETGAVRINQDGSVSIFTGATAMGQGIATSLAQICADALAIDPDAIQVTAGDTARTEIGIGGFASRQLVTAGSSVHLAAAAVAEKALAAASVILGQPLDDLTLDGGLVRSKSSNKTIEFGELARVLRGAPGYAFPEGMEPGLEATIQWRTDALTYANACHVVEVEVDPDLGDVSVTRYVALNDSGRIIHPLIVEGQVLGGIVHGLGNALYEYMGYDDEAQPLTTSFQEYLMVTATELPNMEAIYRETHSPGNPIGAKGVGETGTIPAAAAIVSAIENALSPFGLRISQAPIRPETIYSMIADAAGQQAAPPPQTPDQGPTT</sequence>
<evidence type="ECO:0000256" key="1">
    <source>
        <dbReference type="ARBA" id="ARBA00022505"/>
    </source>
</evidence>
<dbReference type="EC" id="1.5.99.14" evidence="5"/>
<evidence type="ECO:0000313" key="5">
    <source>
        <dbReference type="EMBL" id="SLN56863.1"/>
    </source>
</evidence>
<keyword evidence="2 5" id="KW-0560">Oxidoreductase</keyword>
<feature type="region of interest" description="Disordered" evidence="3">
    <location>
        <begin position="784"/>
        <end position="803"/>
    </location>
</feature>
<dbReference type="GO" id="GO:0005506">
    <property type="term" value="F:iron ion binding"/>
    <property type="evidence" value="ECO:0007669"/>
    <property type="project" value="InterPro"/>
</dbReference>
<dbReference type="GO" id="GO:0034909">
    <property type="term" value="F:6-hydroxypseudooxynicotine dehydrogenase activity"/>
    <property type="evidence" value="ECO:0007669"/>
    <property type="project" value="UniProtKB-EC"/>
</dbReference>
<dbReference type="OrthoDB" id="9758509at2"/>
<dbReference type="AlphaFoldDB" id="A0A1Y5T722"/>
<dbReference type="InterPro" id="IPR008274">
    <property type="entry name" value="AldOxase/xan_DH_MoCoBD1"/>
</dbReference>
<protein>
    <submittedName>
        <fullName evidence="5">6-hydroxypseudooxynicotine dehydrogenase complex subunit gamma</fullName>
        <ecNumber evidence="5">1.5.99.14</ecNumber>
    </submittedName>
</protein>